<accession>A0A084TNX8</accession>
<feature type="transmembrane region" description="Helical" evidence="1">
    <location>
        <begin position="36"/>
        <end position="56"/>
    </location>
</feature>
<evidence type="ECO:0000256" key="1">
    <source>
        <dbReference type="SAM" id="Phobius"/>
    </source>
</evidence>
<dbReference type="eggNOG" id="COG1721">
    <property type="taxonomic scope" value="Bacteria"/>
</dbReference>
<dbReference type="OrthoDB" id="845740at2"/>
<dbReference type="Pfam" id="PF01882">
    <property type="entry name" value="DUF58"/>
    <property type="match status" value="1"/>
</dbReference>
<evidence type="ECO:0000313" key="4">
    <source>
        <dbReference type="Proteomes" id="UP000028521"/>
    </source>
</evidence>
<evidence type="ECO:0000259" key="2">
    <source>
        <dbReference type="Pfam" id="PF01882"/>
    </source>
</evidence>
<evidence type="ECO:0000313" key="3">
    <source>
        <dbReference type="EMBL" id="KFB02414.1"/>
    </source>
</evidence>
<sequence length="444" mass="51552">MAFLKSLYIHANFYYYLALVALCFLLAFWAPIFYAVAWIGVVVVSALLLSDLLAIYNPKKNIVAGRLLPERFSNSDKNPVSITIKNNYGLKVYLEVIDELPMQLQKRDFLHNVTLPAFGQYNFDYFVRPVERGEYTFGNLNIYVFSPLKIVKRKYQFQNAQMVKVYPSFIQMQKYDFLAISHNLTALGMKKIRRIGHTQEFEQIKEYVPGDDFRTINWKATAKKSHLMVNQYQDEKSQPIYSVIDTGRVMKMPFEGLKLLDYAINSTLAFSNVALKKHDKVGMVSFSKTIESFIPPVNKLTHLNQIIETLYNINTQFHDSDFGNLYAHLKRKAPHRGLMMLYTNFEHISALKRQLPYLLAISKQHLLVVVMFENTELSKLVLQDAEAIETIYQKTIAEKFQYEKRLMAKELNKHGIQTILTPPEKLTINTINKYLEIKARGLLQ</sequence>
<keyword evidence="1" id="KW-1133">Transmembrane helix</keyword>
<dbReference type="PANTHER" id="PTHR33608">
    <property type="entry name" value="BLL2464 PROTEIN"/>
    <property type="match status" value="1"/>
</dbReference>
<feature type="domain" description="DUF58" evidence="2">
    <location>
        <begin position="204"/>
        <end position="395"/>
    </location>
</feature>
<dbReference type="STRING" id="1197477.IA57_01925"/>
<reference evidence="4" key="2">
    <citation type="submission" date="2014-07" db="EMBL/GenBank/DDBJ databases">
        <title>Genome sequence of Mangrovimonas yunxiaonensis.</title>
        <authorList>
            <person name="Li Y."/>
            <person name="Zheng T."/>
        </authorList>
    </citation>
    <scope>NUCLEOTIDE SEQUENCE [LARGE SCALE GENOMIC DNA]</scope>
    <source>
        <strain evidence="4">LY01</strain>
    </source>
</reference>
<keyword evidence="1" id="KW-0472">Membrane</keyword>
<organism evidence="3 4">
    <name type="scientific">Mangrovimonas yunxiaonensis</name>
    <dbReference type="NCBI Taxonomy" id="1197477"/>
    <lineage>
        <taxon>Bacteria</taxon>
        <taxon>Pseudomonadati</taxon>
        <taxon>Bacteroidota</taxon>
        <taxon>Flavobacteriia</taxon>
        <taxon>Flavobacteriales</taxon>
        <taxon>Flavobacteriaceae</taxon>
        <taxon>Mangrovimonas</taxon>
    </lineage>
</organism>
<comment type="caution">
    <text evidence="3">The sequence shown here is derived from an EMBL/GenBank/DDBJ whole genome shotgun (WGS) entry which is preliminary data.</text>
</comment>
<keyword evidence="4" id="KW-1185">Reference proteome</keyword>
<proteinExistence type="predicted"/>
<name>A0A084TNX8_9FLAO</name>
<dbReference type="PANTHER" id="PTHR33608:SF3">
    <property type="entry name" value="SLR2013 PROTEIN"/>
    <property type="match status" value="1"/>
</dbReference>
<dbReference type="InterPro" id="IPR002881">
    <property type="entry name" value="DUF58"/>
</dbReference>
<dbReference type="Proteomes" id="UP000028521">
    <property type="component" value="Unassembled WGS sequence"/>
</dbReference>
<gene>
    <name evidence="3" type="ORF">IA57_01925</name>
</gene>
<reference evidence="3 4" key="1">
    <citation type="journal article" date="2014" name="Genome Announc.">
        <title>Draft Genome Sequence of the Algicidal Bacterium Mangrovimonas yunxiaonensis Strain LY01.</title>
        <authorList>
            <person name="Li Y."/>
            <person name="Zhu H."/>
            <person name="Li C."/>
            <person name="Zhang H."/>
            <person name="Chen Z."/>
            <person name="Zheng W."/>
            <person name="Xu H."/>
            <person name="Zheng T."/>
        </authorList>
    </citation>
    <scope>NUCLEOTIDE SEQUENCE [LARGE SCALE GENOMIC DNA]</scope>
    <source>
        <strain evidence="3 4">LY01</strain>
    </source>
</reference>
<dbReference type="RefSeq" id="WP_036118508.1">
    <property type="nucleotide sequence ID" value="NZ_BMET01000002.1"/>
</dbReference>
<protein>
    <recommendedName>
        <fullName evidence="2">DUF58 domain-containing protein</fullName>
    </recommendedName>
</protein>
<dbReference type="AlphaFoldDB" id="A0A084TNX8"/>
<dbReference type="EMBL" id="JPFK01000002">
    <property type="protein sequence ID" value="KFB02414.1"/>
    <property type="molecule type" value="Genomic_DNA"/>
</dbReference>
<keyword evidence="1" id="KW-0812">Transmembrane</keyword>
<feature type="transmembrane region" description="Helical" evidence="1">
    <location>
        <begin position="12"/>
        <end position="30"/>
    </location>
</feature>